<gene>
    <name evidence="1" type="ORF">FHS31_000479</name>
</gene>
<reference evidence="1 2" key="1">
    <citation type="submission" date="2020-03" db="EMBL/GenBank/DDBJ databases">
        <title>Genomic Encyclopedia of Type Strains, Phase III (KMG-III): the genomes of soil and plant-associated and newly described type strains.</title>
        <authorList>
            <person name="Whitman W."/>
        </authorList>
    </citation>
    <scope>NUCLEOTIDE SEQUENCE [LARGE SCALE GENOMIC DNA]</scope>
    <source>
        <strain evidence="1 2">CECT 8804</strain>
    </source>
</reference>
<evidence type="ECO:0000313" key="2">
    <source>
        <dbReference type="Proteomes" id="UP000727456"/>
    </source>
</evidence>
<dbReference type="RefSeq" id="WP_167071657.1">
    <property type="nucleotide sequence ID" value="NZ_JAAOZC010000001.1"/>
</dbReference>
<protein>
    <submittedName>
        <fullName evidence="1">Hemoglobin-like flavoprotein</fullName>
    </submittedName>
</protein>
<comment type="caution">
    <text evidence="1">The sequence shown here is derived from an EMBL/GenBank/DDBJ whole genome shotgun (WGS) entry which is preliminary data.</text>
</comment>
<evidence type="ECO:0000313" key="1">
    <source>
        <dbReference type="EMBL" id="NIJ06897.1"/>
    </source>
</evidence>
<sequence length="131" mass="14101">MNADDTAQTAILAGTAPLLRTQGAAITLRIWHHLASDDDARLLLFEPFWAEGRPYSLIEAVLSAAETPVRFAQHLSAEQIRTGLPSMSDALAGALRDLLGAAADARMIPAWRAVLETLLETIAARADRRSA</sequence>
<dbReference type="Proteomes" id="UP000727456">
    <property type="component" value="Unassembled WGS sequence"/>
</dbReference>
<name>A0ABX0TR85_9SPHN</name>
<dbReference type="EMBL" id="JAAOZC010000001">
    <property type="protein sequence ID" value="NIJ06897.1"/>
    <property type="molecule type" value="Genomic_DNA"/>
</dbReference>
<organism evidence="1 2">
    <name type="scientific">Sphingomonas vulcanisoli</name>
    <dbReference type="NCBI Taxonomy" id="1658060"/>
    <lineage>
        <taxon>Bacteria</taxon>
        <taxon>Pseudomonadati</taxon>
        <taxon>Pseudomonadota</taxon>
        <taxon>Alphaproteobacteria</taxon>
        <taxon>Sphingomonadales</taxon>
        <taxon>Sphingomonadaceae</taxon>
        <taxon>Sphingomonas</taxon>
    </lineage>
</organism>
<proteinExistence type="predicted"/>
<accession>A0ABX0TR85</accession>
<keyword evidence="2" id="KW-1185">Reference proteome</keyword>